<dbReference type="Proteomes" id="UP000006048">
    <property type="component" value="Chromosome"/>
</dbReference>
<dbReference type="EMBL" id="CP002959">
    <property type="protein sequence ID" value="AFM11996.1"/>
    <property type="molecule type" value="Genomic_DNA"/>
</dbReference>
<dbReference type="HOGENOM" id="CLU_692508_0_0_12"/>
<dbReference type="KEGG" id="tpx:Turpa_1348"/>
<name>I4B3Y9_TURPD</name>
<organism evidence="1 2">
    <name type="scientific">Turneriella parva (strain ATCC BAA-1111 / DSM 21527 / NCTC 11395 / H)</name>
    <name type="common">Leptospira parva</name>
    <dbReference type="NCBI Taxonomy" id="869212"/>
    <lineage>
        <taxon>Bacteria</taxon>
        <taxon>Pseudomonadati</taxon>
        <taxon>Spirochaetota</taxon>
        <taxon>Spirochaetia</taxon>
        <taxon>Leptospirales</taxon>
        <taxon>Leptospiraceae</taxon>
        <taxon>Turneriella</taxon>
    </lineage>
</organism>
<dbReference type="Gene3D" id="3.40.50.10610">
    <property type="entry name" value="ABC-type transport auxiliary lipoprotein component"/>
    <property type="match status" value="1"/>
</dbReference>
<reference evidence="1 2" key="1">
    <citation type="submission" date="2012-06" db="EMBL/GenBank/DDBJ databases">
        <title>The complete chromosome of genome of Turneriella parva DSM 21527.</title>
        <authorList>
            <consortium name="US DOE Joint Genome Institute (JGI-PGF)"/>
            <person name="Lucas S."/>
            <person name="Han J."/>
            <person name="Lapidus A."/>
            <person name="Bruce D."/>
            <person name="Goodwin L."/>
            <person name="Pitluck S."/>
            <person name="Peters L."/>
            <person name="Kyrpides N."/>
            <person name="Mavromatis K."/>
            <person name="Ivanova N."/>
            <person name="Mikhailova N."/>
            <person name="Chertkov O."/>
            <person name="Detter J.C."/>
            <person name="Tapia R."/>
            <person name="Han C."/>
            <person name="Land M."/>
            <person name="Hauser L."/>
            <person name="Markowitz V."/>
            <person name="Cheng J.-F."/>
            <person name="Hugenholtz P."/>
            <person name="Woyke T."/>
            <person name="Wu D."/>
            <person name="Gronow S."/>
            <person name="Wellnitz S."/>
            <person name="Brambilla E."/>
            <person name="Klenk H.-P."/>
            <person name="Eisen J.A."/>
        </authorList>
    </citation>
    <scope>NUCLEOTIDE SEQUENCE [LARGE SCALE GENOMIC DNA]</scope>
    <source>
        <strain evidence="2">ATCC BAA-1111 / DSM 21527 / NCTC 11395 / H</strain>
    </source>
</reference>
<proteinExistence type="predicted"/>
<evidence type="ECO:0000313" key="1">
    <source>
        <dbReference type="EMBL" id="AFM11996.1"/>
    </source>
</evidence>
<dbReference type="InterPro" id="IPR038180">
    <property type="entry name" value="FlgT_N_sf"/>
</dbReference>
<dbReference type="AlphaFoldDB" id="I4B3Y9"/>
<dbReference type="STRING" id="869212.Turpa_1348"/>
<evidence type="ECO:0008006" key="3">
    <source>
        <dbReference type="Google" id="ProtNLM"/>
    </source>
</evidence>
<keyword evidence="2" id="KW-1185">Reference proteome</keyword>
<sequence length="398" mass="42462">MILHTQTVMQLARMNAFVNRTRTYLILIMATLAISCKSTGDKPEGPAQGGWITVTGIAAIQNGNLGLAKDEALKDAKRLAVQEVLGSLVSARTDVKNFQLVSQKVTSKSEGMIETFEILSASAVSDVEYHVKIKAKVSEAMINETIAEVVASQGKPRMMVLVDESFNGKSDPNKIAQTELEAQFIAQGFPFVDKSTVEKIVAKNRRKIASALSGDNSAAKSIGVDAGAEIILVGSSRVKEAGKIAGSQLISVQADLNLRVIDINTGKILTAGQEHGAYPHINAESGAVNAVKKAVTPLREKLVTDIVKLWDINRGNTITLLITGLDYEKLMVLRGELTEKVRGVKAVNPKGSAGKAAKLEVEFEGSSFDLADRLLTSGLSIKLKIGDVKPNALDASAK</sequence>
<accession>I4B3Y9</accession>
<protein>
    <recommendedName>
        <fullName evidence="3">Flagellar assembly protein T N-terminal domain-containing protein</fullName>
    </recommendedName>
</protein>
<dbReference type="Gene3D" id="3.30.1660.40">
    <property type="entry name" value="FlgT, N-terminal domain"/>
    <property type="match status" value="1"/>
</dbReference>
<evidence type="ECO:0000313" key="2">
    <source>
        <dbReference type="Proteomes" id="UP000006048"/>
    </source>
</evidence>
<gene>
    <name evidence="1" type="ordered locus">Turpa_1348</name>
</gene>